<feature type="domain" description="2Fe-2S ferredoxin-type" evidence="1">
    <location>
        <begin position="5"/>
        <end position="98"/>
    </location>
</feature>
<evidence type="ECO:0000259" key="1">
    <source>
        <dbReference type="PROSITE" id="PS51085"/>
    </source>
</evidence>
<evidence type="ECO:0000313" key="3">
    <source>
        <dbReference type="Proteomes" id="UP000272528"/>
    </source>
</evidence>
<reference evidence="3" key="1">
    <citation type="submission" date="2018-12" db="EMBL/GenBank/DDBJ databases">
        <title>Genome sequence of Peanibacillus sp.</title>
        <authorList>
            <person name="Subramani G."/>
            <person name="Srinivasan S."/>
            <person name="Kim M.K."/>
        </authorList>
    </citation>
    <scope>NUCLEOTIDE SEQUENCE [LARGE SCALE GENOMIC DNA]</scope>
    <source>
        <strain evidence="3">18JY67-1</strain>
    </source>
</reference>
<dbReference type="OrthoDB" id="9810588at2"/>
<dbReference type="CDD" id="cd00207">
    <property type="entry name" value="fer2"/>
    <property type="match status" value="1"/>
</dbReference>
<dbReference type="GO" id="GO:0051536">
    <property type="term" value="F:iron-sulfur cluster binding"/>
    <property type="evidence" value="ECO:0007669"/>
    <property type="project" value="InterPro"/>
</dbReference>
<dbReference type="Proteomes" id="UP000272528">
    <property type="component" value="Chromosome"/>
</dbReference>
<proteinExistence type="predicted"/>
<dbReference type="AlphaFoldDB" id="A0A3Q8X519"/>
<name>A0A3Q8X519_9BACL</name>
<gene>
    <name evidence="2" type="ORF">EJC50_14375</name>
</gene>
<dbReference type="EMBL" id="CP034437">
    <property type="protein sequence ID" value="AZN40710.1"/>
    <property type="molecule type" value="Genomic_DNA"/>
</dbReference>
<dbReference type="Gene3D" id="3.10.20.30">
    <property type="match status" value="1"/>
</dbReference>
<dbReference type="InterPro" id="IPR012675">
    <property type="entry name" value="Beta-grasp_dom_sf"/>
</dbReference>
<evidence type="ECO:0000313" key="2">
    <source>
        <dbReference type="EMBL" id="AZN40710.1"/>
    </source>
</evidence>
<dbReference type="KEGG" id="palb:EJC50_14375"/>
<organism evidence="2 3">
    <name type="scientific">Paenibacillus albus</name>
    <dbReference type="NCBI Taxonomy" id="2495582"/>
    <lineage>
        <taxon>Bacteria</taxon>
        <taxon>Bacillati</taxon>
        <taxon>Bacillota</taxon>
        <taxon>Bacilli</taxon>
        <taxon>Bacillales</taxon>
        <taxon>Paenibacillaceae</taxon>
        <taxon>Paenibacillus</taxon>
    </lineage>
</organism>
<protein>
    <submittedName>
        <fullName evidence="2">2Fe-2S iron-sulfur cluster binding domain-containing protein</fullName>
    </submittedName>
</protein>
<sequence>MTLNVTITFLPSGRSATVRAGTTVLEAARRAGVPIRTRCDGKAACLMCKVTAPNSSSGLSPLNDNERHKLAGLDRSGTRLACQARVFGRTVVEVPEDPLRAAVRKQMMRQAEEDELW</sequence>
<dbReference type="InterPro" id="IPR036010">
    <property type="entry name" value="2Fe-2S_ferredoxin-like_sf"/>
</dbReference>
<dbReference type="SUPFAM" id="SSF54292">
    <property type="entry name" value="2Fe-2S ferredoxin-like"/>
    <property type="match status" value="1"/>
</dbReference>
<keyword evidence="3" id="KW-1185">Reference proteome</keyword>
<dbReference type="Pfam" id="PF00111">
    <property type="entry name" value="Fer2"/>
    <property type="match status" value="1"/>
</dbReference>
<accession>A0A3Q8X519</accession>
<dbReference type="PROSITE" id="PS51085">
    <property type="entry name" value="2FE2S_FER_2"/>
    <property type="match status" value="1"/>
</dbReference>
<dbReference type="InterPro" id="IPR001041">
    <property type="entry name" value="2Fe-2S_ferredoxin-type"/>
</dbReference>